<dbReference type="Pfam" id="PF00023">
    <property type="entry name" value="Ank"/>
    <property type="match status" value="1"/>
</dbReference>
<dbReference type="SUPFAM" id="SSF54695">
    <property type="entry name" value="POZ domain"/>
    <property type="match status" value="1"/>
</dbReference>
<dbReference type="PANTHER" id="PTHR46071:SF2">
    <property type="entry name" value="ANKYRIN REPEAT AND BTB_POZ DOMAIN-CONTAINING PROTEIN 2-LIKE PROTEIN"/>
    <property type="match status" value="1"/>
</dbReference>
<dbReference type="InterPro" id="IPR002110">
    <property type="entry name" value="Ankyrin_rpt"/>
</dbReference>
<dbReference type="Gene3D" id="3.30.710.10">
    <property type="entry name" value="Potassium Channel Kv1.1, Chain A"/>
    <property type="match status" value="1"/>
</dbReference>
<sequence>MRCSQLEQVENPYSSMPSIALNHERPYLMLPPLIDWCRIIEANCDHRMGAMIESTDVVQAARILLPYLDCPPPILGDEQIVLYDETSESVEILKEHVSFLVIASTQPEKMPSVMEQLRIRSLDVHNSRGLTPLMLACLHGDLERVKALLNLGTSIDAIVAASATGSRCQAPQCDVIAGWTALNFAVIGNNLEEVKFLLDKGASLELPAMVTETPLQVAAMTGNYEAAKLLLSCGADPFYSTLKAPPVGSAFRRRGSPPPVVLAASHGQRKLFHLLTTCRRYCSDEETISLQDFLAEASETGNKKAPREGKSGPPAYRFIKESAMKAVSPPPPPQLPQFSKRQRKVLTEAMYVAAENEYLDIVLDVSSLGIPWNSYIWTATLSAAVEIGRKALIQMLFDDYLKNPFEITDAFVETGLPLMFDILLRYQDDILRVHAMQIFAVLYGANPIQPMIVEEAAIAAPRIDAKYVNNPEMSDIQFLLEDRTFYAHKIVLANASDRFKRLLDTSNVNGQCLIAIKDISYDVFKIVMRFLYTGEFSDGEMNLSILADVLQVSSGYGLKQLKKRCEQVLSQSVTLETCLFIYDVAQKNSAADLMRFCEGFLLQNGPRFMQYSENFHIMLLSGSHDLANKLLAALRQRLKNVTVKT</sequence>
<dbReference type="EMBL" id="UZAM01008009">
    <property type="protein sequence ID" value="VDP02714.1"/>
    <property type="molecule type" value="Genomic_DNA"/>
</dbReference>
<organism evidence="5">
    <name type="scientific">Soboliphyme baturini</name>
    <dbReference type="NCBI Taxonomy" id="241478"/>
    <lineage>
        <taxon>Eukaryota</taxon>
        <taxon>Metazoa</taxon>
        <taxon>Ecdysozoa</taxon>
        <taxon>Nematoda</taxon>
        <taxon>Enoplea</taxon>
        <taxon>Dorylaimia</taxon>
        <taxon>Dioctophymatida</taxon>
        <taxon>Dioctophymatoidea</taxon>
        <taxon>Soboliphymatidae</taxon>
        <taxon>Soboliphyme</taxon>
    </lineage>
</organism>
<dbReference type="Pfam" id="PF12796">
    <property type="entry name" value="Ank_2"/>
    <property type="match status" value="1"/>
</dbReference>
<dbReference type="OrthoDB" id="2316821at2759"/>
<feature type="repeat" description="ANK" evidence="1">
    <location>
        <begin position="177"/>
        <end position="209"/>
    </location>
</feature>
<dbReference type="Proteomes" id="UP000270296">
    <property type="component" value="Unassembled WGS sequence"/>
</dbReference>
<dbReference type="InterPro" id="IPR000210">
    <property type="entry name" value="BTB/POZ_dom"/>
</dbReference>
<feature type="repeat" description="ANK" evidence="1">
    <location>
        <begin position="210"/>
        <end position="236"/>
    </location>
</feature>
<dbReference type="PANTHER" id="PTHR46071">
    <property type="entry name" value="ANKYRIN REPEAT AND BTB/POZ DOMAIN-CONTAINING"/>
    <property type="match status" value="1"/>
</dbReference>
<feature type="domain" description="BTB" evidence="2">
    <location>
        <begin position="474"/>
        <end position="540"/>
    </location>
</feature>
<gene>
    <name evidence="3" type="ORF">SBAD_LOCUS3895</name>
</gene>
<dbReference type="InterPro" id="IPR011333">
    <property type="entry name" value="SKP1/BTB/POZ_sf"/>
</dbReference>
<dbReference type="WBParaSite" id="SBAD_0000406901-mRNA-1">
    <property type="protein sequence ID" value="SBAD_0000406901-mRNA-1"/>
    <property type="gene ID" value="SBAD_0000406901"/>
</dbReference>
<dbReference type="PROSITE" id="PS50088">
    <property type="entry name" value="ANK_REPEAT"/>
    <property type="match status" value="3"/>
</dbReference>
<accession>A0A183IJU9</accession>
<name>A0A183IJU9_9BILA</name>
<dbReference type="InterPro" id="IPR036770">
    <property type="entry name" value="Ankyrin_rpt-contain_sf"/>
</dbReference>
<keyword evidence="1" id="KW-0040">ANK repeat</keyword>
<dbReference type="SUPFAM" id="SSF48403">
    <property type="entry name" value="Ankyrin repeat"/>
    <property type="match status" value="1"/>
</dbReference>
<evidence type="ECO:0000313" key="4">
    <source>
        <dbReference type="Proteomes" id="UP000270296"/>
    </source>
</evidence>
<dbReference type="SMART" id="SM00225">
    <property type="entry name" value="BTB"/>
    <property type="match status" value="1"/>
</dbReference>
<reference evidence="5" key="1">
    <citation type="submission" date="2016-06" db="UniProtKB">
        <authorList>
            <consortium name="WormBaseParasite"/>
        </authorList>
    </citation>
    <scope>IDENTIFICATION</scope>
</reference>
<dbReference type="Pfam" id="PF00651">
    <property type="entry name" value="BTB"/>
    <property type="match status" value="1"/>
</dbReference>
<keyword evidence="4" id="KW-1185">Reference proteome</keyword>
<dbReference type="PROSITE" id="PS50097">
    <property type="entry name" value="BTB"/>
    <property type="match status" value="1"/>
</dbReference>
<dbReference type="PROSITE" id="PS50297">
    <property type="entry name" value="ANK_REP_REGION"/>
    <property type="match status" value="3"/>
</dbReference>
<evidence type="ECO:0000313" key="5">
    <source>
        <dbReference type="WBParaSite" id="SBAD_0000406901-mRNA-1"/>
    </source>
</evidence>
<dbReference type="SMART" id="SM00248">
    <property type="entry name" value="ANK"/>
    <property type="match status" value="3"/>
</dbReference>
<protein>
    <submittedName>
        <fullName evidence="5">BTB domain-containing protein</fullName>
    </submittedName>
</protein>
<evidence type="ECO:0000259" key="2">
    <source>
        <dbReference type="PROSITE" id="PS50097"/>
    </source>
</evidence>
<evidence type="ECO:0000256" key="1">
    <source>
        <dbReference type="PROSITE-ProRule" id="PRU00023"/>
    </source>
</evidence>
<feature type="repeat" description="ANK" evidence="1">
    <location>
        <begin position="128"/>
        <end position="160"/>
    </location>
</feature>
<dbReference type="Gene3D" id="1.25.40.20">
    <property type="entry name" value="Ankyrin repeat-containing domain"/>
    <property type="match status" value="1"/>
</dbReference>
<dbReference type="AlphaFoldDB" id="A0A183IJU9"/>
<evidence type="ECO:0000313" key="3">
    <source>
        <dbReference type="EMBL" id="VDP02714.1"/>
    </source>
</evidence>
<dbReference type="InterPro" id="IPR052089">
    <property type="entry name" value="Ankyrin-BTB/POZ_domain"/>
</dbReference>
<proteinExistence type="predicted"/>
<reference evidence="3 4" key="2">
    <citation type="submission" date="2018-11" db="EMBL/GenBank/DDBJ databases">
        <authorList>
            <consortium name="Pathogen Informatics"/>
        </authorList>
    </citation>
    <scope>NUCLEOTIDE SEQUENCE [LARGE SCALE GENOMIC DNA]</scope>
</reference>